<evidence type="ECO:0000313" key="1">
    <source>
        <dbReference type="EMBL" id="OMO70010.1"/>
    </source>
</evidence>
<reference evidence="1 2" key="1">
    <citation type="submission" date="2013-09" db="EMBL/GenBank/DDBJ databases">
        <title>Corchorus capsularis genome sequencing.</title>
        <authorList>
            <person name="Alam M."/>
            <person name="Haque M.S."/>
            <person name="Islam M.S."/>
            <person name="Emdad E.M."/>
            <person name="Islam M.M."/>
            <person name="Ahmed B."/>
            <person name="Halim A."/>
            <person name="Hossen Q.M.M."/>
            <person name="Hossain M.Z."/>
            <person name="Ahmed R."/>
            <person name="Khan M.M."/>
            <person name="Islam R."/>
            <person name="Rashid M.M."/>
            <person name="Khan S.A."/>
            <person name="Rahman M.S."/>
            <person name="Alam M."/>
        </authorList>
    </citation>
    <scope>NUCLEOTIDE SEQUENCE [LARGE SCALE GENOMIC DNA]</scope>
    <source>
        <strain evidence="2">cv. CVL-1</strain>
        <tissue evidence="1">Whole seedling</tissue>
    </source>
</reference>
<organism evidence="1 2">
    <name type="scientific">Corchorus capsularis</name>
    <name type="common">Jute</name>
    <dbReference type="NCBI Taxonomy" id="210143"/>
    <lineage>
        <taxon>Eukaryota</taxon>
        <taxon>Viridiplantae</taxon>
        <taxon>Streptophyta</taxon>
        <taxon>Embryophyta</taxon>
        <taxon>Tracheophyta</taxon>
        <taxon>Spermatophyta</taxon>
        <taxon>Magnoliopsida</taxon>
        <taxon>eudicotyledons</taxon>
        <taxon>Gunneridae</taxon>
        <taxon>Pentapetalae</taxon>
        <taxon>rosids</taxon>
        <taxon>malvids</taxon>
        <taxon>Malvales</taxon>
        <taxon>Malvaceae</taxon>
        <taxon>Grewioideae</taxon>
        <taxon>Apeibeae</taxon>
        <taxon>Corchorus</taxon>
    </lineage>
</organism>
<sequence length="62" mass="6942">MSRRFTSGGIVLRSTRQAKQKRDDNKTIGCPAISLTQCTYAAMCQRVDISQTPETNGPYKNF</sequence>
<dbReference type="AlphaFoldDB" id="A0A1R3HI54"/>
<dbReference type="EMBL" id="AWWV01011885">
    <property type="protein sequence ID" value="OMO70010.1"/>
    <property type="molecule type" value="Genomic_DNA"/>
</dbReference>
<evidence type="ECO:0000313" key="2">
    <source>
        <dbReference type="Proteomes" id="UP000188268"/>
    </source>
</evidence>
<name>A0A1R3HI54_COCAP</name>
<comment type="caution">
    <text evidence="1">The sequence shown here is derived from an EMBL/GenBank/DDBJ whole genome shotgun (WGS) entry which is preliminary data.</text>
</comment>
<dbReference type="Gramene" id="OMO70010">
    <property type="protein sequence ID" value="OMO70010"/>
    <property type="gene ID" value="CCACVL1_19147"/>
</dbReference>
<dbReference type="Proteomes" id="UP000188268">
    <property type="component" value="Unassembled WGS sequence"/>
</dbReference>
<gene>
    <name evidence="1" type="ORF">CCACVL1_19147</name>
</gene>
<protein>
    <submittedName>
        <fullName evidence="1">Uncharacterized protein</fullName>
    </submittedName>
</protein>
<proteinExistence type="predicted"/>
<keyword evidence="2" id="KW-1185">Reference proteome</keyword>
<accession>A0A1R3HI54</accession>